<keyword evidence="10" id="KW-0479">Metal-binding</keyword>
<feature type="domain" description="Peptidase A1" evidence="11">
    <location>
        <begin position="336"/>
        <end position="655"/>
    </location>
</feature>
<dbReference type="OrthoDB" id="15189at2759"/>
<dbReference type="GO" id="GO:0006508">
    <property type="term" value="P:proteolysis"/>
    <property type="evidence" value="ECO:0007669"/>
    <property type="project" value="UniProtKB-KW"/>
</dbReference>
<dbReference type="InterPro" id="IPR001969">
    <property type="entry name" value="Aspartic_peptidase_AS"/>
</dbReference>
<dbReference type="GO" id="GO:0007165">
    <property type="term" value="P:signal transduction"/>
    <property type="evidence" value="ECO:0007669"/>
    <property type="project" value="InterPro"/>
</dbReference>
<keyword evidence="6 9" id="KW-0378">Hydrolase</keyword>
<evidence type="ECO:0000256" key="5">
    <source>
        <dbReference type="ARBA" id="ARBA00022750"/>
    </source>
</evidence>
<dbReference type="PROSITE" id="PS00141">
    <property type="entry name" value="ASP_PROTEASE"/>
    <property type="match status" value="2"/>
</dbReference>
<feature type="active site" evidence="7">
    <location>
        <position position="540"/>
    </location>
</feature>
<dbReference type="InterPro" id="IPR002073">
    <property type="entry name" value="PDEase_catalytic_dom"/>
</dbReference>
<comment type="cofactor">
    <cofactor evidence="10">
        <name>a divalent metal cation</name>
        <dbReference type="ChEBI" id="CHEBI:60240"/>
    </cofactor>
    <text evidence="10">Binds 2 divalent metal cations per subunit. Site 1 may preferentially bind zinc ions, while site 2 has a preference for magnesium and/or manganese ions.</text>
</comment>
<accession>A0A9P7CFN9</accession>
<dbReference type="Pfam" id="PF00233">
    <property type="entry name" value="PDEase_I"/>
    <property type="match status" value="1"/>
</dbReference>
<feature type="disulfide bond" evidence="8">
    <location>
        <begin position="367"/>
        <end position="371"/>
    </location>
</feature>
<dbReference type="PROSITE" id="PS00126">
    <property type="entry name" value="PDEASE_I_1"/>
    <property type="match status" value="1"/>
</dbReference>
<dbReference type="EMBL" id="JAANIT010000206">
    <property type="protein sequence ID" value="KAG1550507.1"/>
    <property type="molecule type" value="Genomic_DNA"/>
</dbReference>
<dbReference type="InterPro" id="IPR033121">
    <property type="entry name" value="PEPTIDASE_A1"/>
</dbReference>
<dbReference type="CDD" id="cd05471">
    <property type="entry name" value="pepsin_like"/>
    <property type="match status" value="1"/>
</dbReference>
<keyword evidence="4" id="KW-0732">Signal</keyword>
<evidence type="ECO:0000259" key="12">
    <source>
        <dbReference type="PROSITE" id="PS51845"/>
    </source>
</evidence>
<dbReference type="Gene3D" id="2.40.70.10">
    <property type="entry name" value="Acid Proteases"/>
    <property type="match status" value="2"/>
</dbReference>
<dbReference type="Gene3D" id="1.10.1300.10">
    <property type="entry name" value="3'5'-cyclic nucleotide phosphodiesterase, catalytic domain"/>
    <property type="match status" value="1"/>
</dbReference>
<dbReference type="PANTHER" id="PTHR47966:SF51">
    <property type="entry name" value="BETA-SITE APP-CLEAVING ENZYME, ISOFORM A-RELATED"/>
    <property type="match status" value="1"/>
</dbReference>
<comment type="similarity">
    <text evidence="2 9">Belongs to the peptidase A1 family.</text>
</comment>
<feature type="active site" evidence="7">
    <location>
        <position position="354"/>
    </location>
</feature>
<comment type="catalytic activity">
    <reaction evidence="1">
        <text>Hydrolysis of proteins with broad specificity similar to that of pepsin A, preferring hydrophobic residues at P1 and P1'. Clots milk and activates trypsinogen. Does not cleave 4-Gln-|-His-5, but does cleave 10-His-|-Leu-11 and 12-Val-|-Glu-13 in B chain of insulin.</text>
        <dbReference type="EC" id="3.4.23.21"/>
    </reaction>
</comment>
<gene>
    <name evidence="13" type="ORF">G6F51_002407</name>
</gene>
<comment type="similarity">
    <text evidence="10">Belongs to the cyclic nucleotide phosphodiesterase family.</text>
</comment>
<dbReference type="FunFam" id="2.40.70.10:FF:000115">
    <property type="entry name" value="Lysosomal aspartic protease"/>
    <property type="match status" value="1"/>
</dbReference>
<dbReference type="InterPro" id="IPR034164">
    <property type="entry name" value="Pepsin-like_dom"/>
</dbReference>
<dbReference type="InterPro" id="IPR036971">
    <property type="entry name" value="PDEase_catalytic_dom_sf"/>
</dbReference>
<dbReference type="SMART" id="SM00471">
    <property type="entry name" value="HDc"/>
    <property type="match status" value="1"/>
</dbReference>
<dbReference type="PROSITE" id="PS51845">
    <property type="entry name" value="PDEASE_I_2"/>
    <property type="match status" value="1"/>
</dbReference>
<dbReference type="InterPro" id="IPR001461">
    <property type="entry name" value="Aspartic_peptidase_A1"/>
</dbReference>
<keyword evidence="8" id="KW-1015">Disulfide bond</keyword>
<dbReference type="InterPro" id="IPR021109">
    <property type="entry name" value="Peptidase_aspartic_dom_sf"/>
</dbReference>
<keyword evidence="5 9" id="KW-0064">Aspartyl protease</keyword>
<reference evidence="13" key="1">
    <citation type="journal article" date="2020" name="Microb. Genom.">
        <title>Genetic diversity of clinical and environmental Mucorales isolates obtained from an investigation of mucormycosis cases among solid organ transplant recipients.</title>
        <authorList>
            <person name="Nguyen M.H."/>
            <person name="Kaul D."/>
            <person name="Muto C."/>
            <person name="Cheng S.J."/>
            <person name="Richter R.A."/>
            <person name="Bruno V.M."/>
            <person name="Liu G."/>
            <person name="Beyhan S."/>
            <person name="Sundermann A.J."/>
            <person name="Mounaud S."/>
            <person name="Pasculle A.W."/>
            <person name="Nierman W.C."/>
            <person name="Driscoll E."/>
            <person name="Cumbie R."/>
            <person name="Clancy C.J."/>
            <person name="Dupont C.L."/>
        </authorList>
    </citation>
    <scope>NUCLEOTIDE SEQUENCE</scope>
    <source>
        <strain evidence="13">GL16</strain>
    </source>
</reference>
<organism evidence="13 14">
    <name type="scientific">Rhizopus oryzae</name>
    <name type="common">Mucormycosis agent</name>
    <name type="synonym">Rhizopus arrhizus var. delemar</name>
    <dbReference type="NCBI Taxonomy" id="64495"/>
    <lineage>
        <taxon>Eukaryota</taxon>
        <taxon>Fungi</taxon>
        <taxon>Fungi incertae sedis</taxon>
        <taxon>Mucoromycota</taxon>
        <taxon>Mucoromycotina</taxon>
        <taxon>Mucoromycetes</taxon>
        <taxon>Mucorales</taxon>
        <taxon>Mucorineae</taxon>
        <taxon>Rhizopodaceae</taxon>
        <taxon>Rhizopus</taxon>
    </lineage>
</organism>
<name>A0A9P7CFN9_RHIOR</name>
<dbReference type="GO" id="GO:0004190">
    <property type="term" value="F:aspartic-type endopeptidase activity"/>
    <property type="evidence" value="ECO:0007669"/>
    <property type="project" value="UniProtKB-KW"/>
</dbReference>
<evidence type="ECO:0000256" key="10">
    <source>
        <dbReference type="RuleBase" id="RU363067"/>
    </source>
</evidence>
<dbReference type="GO" id="GO:0046872">
    <property type="term" value="F:metal ion binding"/>
    <property type="evidence" value="ECO:0007669"/>
    <property type="project" value="UniProtKB-KW"/>
</dbReference>
<evidence type="ECO:0000256" key="7">
    <source>
        <dbReference type="PIRSR" id="PIRSR601461-1"/>
    </source>
</evidence>
<dbReference type="InterPro" id="IPR023174">
    <property type="entry name" value="PDEase_CS"/>
</dbReference>
<dbReference type="SUPFAM" id="SSF50630">
    <property type="entry name" value="Acid proteases"/>
    <property type="match status" value="1"/>
</dbReference>
<sequence length="659" mass="73625">MDVEKGYNNNPYHSFYHAVDVVMVLCYLLESCELSRYLTSMETAILFIAALCHDIGHPGKNNQFEVSCQSKLAREFSNLSVLESKSCQMTLELMDKHGLERHVYPKELKQSTVKMILATDMVCHFALLENISILRSIIHQDTRQRLCPLSPLFMPEKDPLNYFQDAFPPSHAYKAPDSTQLTGPSQLLPEERLMLCHILIHAADISNPCRPWPIFYHAAQLVCTEFFRQAEEEFHMRLIPHIGNTNPSTISVGFIDFIVYPYFQAISELCPKSAIEGQASTINVELEHIEGRAMNTFARVKRALGKYGFVDQSVNARVNSVISGIDLQSVYVDIEYVGQISIGTPPQNFSMDFDTGSSDIWVPSTKCLSTCGTHPRFDSTKSSTFELISNDTWQLQYGDGSTVIGYTAYDTVRLGQYIQPHQRIGLVSSETTQLSRDMYLDGIFGLGFPPLALTGIQRSVVEDLYLTGEIDKPIVSFYLGKAKEGGKGEILFGDTNKNHYEGELKYVPVTEKTYWQVDLNIIDVNGTNAMNGKSMPAILDTGTTLIIVPTAISDVIHAAIPGAQYNFFYGWRIPCSLADSDSKEAITFYLNGQAFPILIKDLVRARQSSSIVMPANDLCYSGIAEAQIPLIILGDTFLRSYYSVYDFGKAQIGLAKSKV</sequence>
<comment type="caution">
    <text evidence="13">The sequence shown here is derived from an EMBL/GenBank/DDBJ whole genome shotgun (WGS) entry which is preliminary data.</text>
</comment>
<dbReference type="PRINTS" id="PR00792">
    <property type="entry name" value="PEPSIN"/>
</dbReference>
<dbReference type="EC" id="3.1.4.-" evidence="10"/>
<evidence type="ECO:0000313" key="13">
    <source>
        <dbReference type="EMBL" id="KAG1550507.1"/>
    </source>
</evidence>
<evidence type="ECO:0000256" key="9">
    <source>
        <dbReference type="RuleBase" id="RU000454"/>
    </source>
</evidence>
<dbReference type="PROSITE" id="PS51767">
    <property type="entry name" value="PEPTIDASE_A1"/>
    <property type="match status" value="1"/>
</dbReference>
<evidence type="ECO:0000259" key="11">
    <source>
        <dbReference type="PROSITE" id="PS51767"/>
    </source>
</evidence>
<dbReference type="PANTHER" id="PTHR47966">
    <property type="entry name" value="BETA-SITE APP-CLEAVING ENZYME, ISOFORM A-RELATED"/>
    <property type="match status" value="1"/>
</dbReference>
<dbReference type="InterPro" id="IPR003607">
    <property type="entry name" value="HD/PDEase_dom"/>
</dbReference>
<evidence type="ECO:0000313" key="14">
    <source>
        <dbReference type="Proteomes" id="UP000717996"/>
    </source>
</evidence>
<proteinExistence type="inferred from homology"/>
<evidence type="ECO:0000256" key="6">
    <source>
        <dbReference type="ARBA" id="ARBA00022801"/>
    </source>
</evidence>
<protein>
    <recommendedName>
        <fullName evidence="10">Phosphodiesterase</fullName>
        <ecNumber evidence="10">3.1.4.-</ecNumber>
    </recommendedName>
</protein>
<evidence type="ECO:0000256" key="1">
    <source>
        <dbReference type="ARBA" id="ARBA00001130"/>
    </source>
</evidence>
<evidence type="ECO:0000256" key="8">
    <source>
        <dbReference type="PIRSR" id="PIRSR601461-2"/>
    </source>
</evidence>
<keyword evidence="3 9" id="KW-0645">Protease</keyword>
<dbReference type="GO" id="GO:0004114">
    <property type="term" value="F:3',5'-cyclic-nucleotide phosphodiesterase activity"/>
    <property type="evidence" value="ECO:0007669"/>
    <property type="project" value="InterPro"/>
</dbReference>
<evidence type="ECO:0000256" key="2">
    <source>
        <dbReference type="ARBA" id="ARBA00007447"/>
    </source>
</evidence>
<feature type="disulfide bond" evidence="8">
    <location>
        <begin position="575"/>
        <end position="619"/>
    </location>
</feature>
<evidence type="ECO:0000256" key="4">
    <source>
        <dbReference type="ARBA" id="ARBA00022729"/>
    </source>
</evidence>
<dbReference type="Proteomes" id="UP000717996">
    <property type="component" value="Unassembled WGS sequence"/>
</dbReference>
<dbReference type="SUPFAM" id="SSF109604">
    <property type="entry name" value="HD-domain/PDEase-like"/>
    <property type="match status" value="1"/>
</dbReference>
<feature type="domain" description="PDEase" evidence="12">
    <location>
        <begin position="1"/>
        <end position="296"/>
    </location>
</feature>
<evidence type="ECO:0000256" key="3">
    <source>
        <dbReference type="ARBA" id="ARBA00022670"/>
    </source>
</evidence>
<dbReference type="Pfam" id="PF00026">
    <property type="entry name" value="Asp"/>
    <property type="match status" value="1"/>
</dbReference>
<dbReference type="AlphaFoldDB" id="A0A9P7CFN9"/>
<dbReference type="CDD" id="cd00077">
    <property type="entry name" value="HDc"/>
    <property type="match status" value="1"/>
</dbReference>